<dbReference type="GO" id="GO:0016020">
    <property type="term" value="C:membrane"/>
    <property type="evidence" value="ECO:0007669"/>
    <property type="project" value="UniProtKB-SubCell"/>
</dbReference>
<dbReference type="Pfam" id="PF07690">
    <property type="entry name" value="MFS_1"/>
    <property type="match status" value="1"/>
</dbReference>
<evidence type="ECO:0000256" key="2">
    <source>
        <dbReference type="ARBA" id="ARBA00022692"/>
    </source>
</evidence>
<dbReference type="Proteomes" id="UP001152795">
    <property type="component" value="Unassembled WGS sequence"/>
</dbReference>
<dbReference type="PROSITE" id="PS50850">
    <property type="entry name" value="MFS"/>
    <property type="match status" value="1"/>
</dbReference>
<comment type="subcellular location">
    <subcellularLocation>
        <location evidence="1">Membrane</location>
        <topology evidence="1">Multi-pass membrane protein</topology>
    </subcellularLocation>
</comment>
<evidence type="ECO:0000256" key="3">
    <source>
        <dbReference type="ARBA" id="ARBA00022989"/>
    </source>
</evidence>
<dbReference type="InterPro" id="IPR036259">
    <property type="entry name" value="MFS_trans_sf"/>
</dbReference>
<dbReference type="InterPro" id="IPR011701">
    <property type="entry name" value="MFS"/>
</dbReference>
<keyword evidence="2" id="KW-0812">Transmembrane</keyword>
<gene>
    <name evidence="5" type="ORF">PACLA_8A066583</name>
</gene>
<sequence length="374" mass="41533">MSLPLLGRMVAGLGEGYVSAIWAELARITTEEERTRYFALLKVSYLLGIVLGPALNFFLMEFDFYIGNWHIDFRTSPGFFMALMWILVTGIMFVFVYDLSNEMRKERGYEPVSDGLSEEQFSKKEQLQEAYSMKSLGNKHSEMTSSPFINDDVIKTEEIARDSTKSSNGPFLDAVIDIFAKFHVIVVVYSIFFIYILHSSLQAITPLVAENMLLWSEDNISLLFTIWGVEIVIFAIILFILSQKISDRHLLLISAISGSLASVGVILLASSSPMSNRAYYSLLVTIALDGIPIVVINAVGRSSVSKHTSLDNQGLVQAILSVLNRVALLTGPLIGSSLFTHKEILAIILSESQILELVLVILAFNKLKANLSKS</sequence>
<dbReference type="InterPro" id="IPR051068">
    <property type="entry name" value="MFS_Domain-Containing_Protein"/>
</dbReference>
<dbReference type="EMBL" id="CACRXK020001465">
    <property type="protein sequence ID" value="CAB3989312.1"/>
    <property type="molecule type" value="Genomic_DNA"/>
</dbReference>
<dbReference type="PANTHER" id="PTHR23510">
    <property type="entry name" value="INNER MEMBRANE TRANSPORT PROTEIN YAJR"/>
    <property type="match status" value="1"/>
</dbReference>
<dbReference type="Gene3D" id="1.20.1250.20">
    <property type="entry name" value="MFS general substrate transporter like domains"/>
    <property type="match status" value="1"/>
</dbReference>
<keyword evidence="6" id="KW-1185">Reference proteome</keyword>
<dbReference type="SUPFAM" id="SSF103473">
    <property type="entry name" value="MFS general substrate transporter"/>
    <property type="match status" value="1"/>
</dbReference>
<evidence type="ECO:0000313" key="5">
    <source>
        <dbReference type="EMBL" id="CAB3989312.1"/>
    </source>
</evidence>
<evidence type="ECO:0000256" key="1">
    <source>
        <dbReference type="ARBA" id="ARBA00004141"/>
    </source>
</evidence>
<keyword evidence="4" id="KW-0472">Membrane</keyword>
<dbReference type="GO" id="GO:0022857">
    <property type="term" value="F:transmembrane transporter activity"/>
    <property type="evidence" value="ECO:0007669"/>
    <property type="project" value="InterPro"/>
</dbReference>
<evidence type="ECO:0000256" key="4">
    <source>
        <dbReference type="ARBA" id="ARBA00023136"/>
    </source>
</evidence>
<keyword evidence="3" id="KW-1133">Transmembrane helix</keyword>
<organism evidence="5 6">
    <name type="scientific">Paramuricea clavata</name>
    <name type="common">Red gorgonian</name>
    <name type="synonym">Violescent sea-whip</name>
    <dbReference type="NCBI Taxonomy" id="317549"/>
    <lineage>
        <taxon>Eukaryota</taxon>
        <taxon>Metazoa</taxon>
        <taxon>Cnidaria</taxon>
        <taxon>Anthozoa</taxon>
        <taxon>Octocorallia</taxon>
        <taxon>Malacalcyonacea</taxon>
        <taxon>Plexauridae</taxon>
        <taxon>Paramuricea</taxon>
    </lineage>
</organism>
<reference evidence="5" key="1">
    <citation type="submission" date="2020-04" db="EMBL/GenBank/DDBJ databases">
        <authorList>
            <person name="Alioto T."/>
            <person name="Alioto T."/>
            <person name="Gomez Garrido J."/>
        </authorList>
    </citation>
    <scope>NUCLEOTIDE SEQUENCE</scope>
    <source>
        <strain evidence="5">A484AB</strain>
    </source>
</reference>
<dbReference type="AlphaFoldDB" id="A0A6S7GIF1"/>
<proteinExistence type="predicted"/>
<comment type="caution">
    <text evidence="5">The sequence shown here is derived from an EMBL/GenBank/DDBJ whole genome shotgun (WGS) entry which is preliminary data.</text>
</comment>
<name>A0A6S7GIF1_PARCT</name>
<accession>A0A6S7GIF1</accession>
<dbReference type="PANTHER" id="PTHR23510:SF16">
    <property type="entry name" value="MAJOR FACILITATOR SUPERFAMILY (MFS) PROFILE DOMAIN-CONTAINING PROTEIN"/>
    <property type="match status" value="1"/>
</dbReference>
<evidence type="ECO:0000313" key="6">
    <source>
        <dbReference type="Proteomes" id="UP001152795"/>
    </source>
</evidence>
<dbReference type="InterPro" id="IPR020846">
    <property type="entry name" value="MFS_dom"/>
</dbReference>
<protein>
    <submittedName>
        <fullName evidence="5">Major facilitator superfamily domain-containing 8-like</fullName>
    </submittedName>
</protein>